<keyword evidence="3" id="KW-1185">Reference proteome</keyword>
<name>A0A0Q0UDI3_9CORY</name>
<proteinExistence type="predicted"/>
<dbReference type="EMBL" id="LKEV01000005">
    <property type="protein sequence ID" value="KQB85952.1"/>
    <property type="molecule type" value="Genomic_DNA"/>
</dbReference>
<feature type="domain" description="Fumarylacetoacetase-like C-terminal" evidence="1">
    <location>
        <begin position="2"/>
        <end position="39"/>
    </location>
</feature>
<evidence type="ECO:0000259" key="1">
    <source>
        <dbReference type="Pfam" id="PF01557"/>
    </source>
</evidence>
<protein>
    <recommendedName>
        <fullName evidence="1">Fumarylacetoacetase-like C-terminal domain-containing protein</fullName>
    </recommendedName>
</protein>
<evidence type="ECO:0000313" key="2">
    <source>
        <dbReference type="EMBL" id="KQB85952.1"/>
    </source>
</evidence>
<dbReference type="STRING" id="1544413.Clow_01694"/>
<organism evidence="2 3">
    <name type="scientific">Corynebacterium lowii</name>
    <dbReference type="NCBI Taxonomy" id="1544413"/>
    <lineage>
        <taxon>Bacteria</taxon>
        <taxon>Bacillati</taxon>
        <taxon>Actinomycetota</taxon>
        <taxon>Actinomycetes</taxon>
        <taxon>Mycobacteriales</taxon>
        <taxon>Corynebacteriaceae</taxon>
        <taxon>Corynebacterium</taxon>
    </lineage>
</organism>
<reference evidence="2 3" key="1">
    <citation type="submission" date="2015-10" db="EMBL/GenBank/DDBJ databases">
        <title>Corynebacteirum lowii and Corynebacterium oculi species nova, derived from human clinical disease and and emended description of Corynebacterium mastiditis.</title>
        <authorList>
            <person name="Bernard K."/>
            <person name="Pacheco A.L."/>
            <person name="Mcdougall C."/>
            <person name="Burtx T."/>
            <person name="Weibe D."/>
            <person name="Tyler S."/>
            <person name="Olson A.B."/>
            <person name="Cnockaert M."/>
            <person name="Eguchi H."/>
            <person name="Kuwahara T."/>
            <person name="Nakayama-Imaohji H."/>
            <person name="Boudewijins M."/>
            <person name="Van Hoecke F."/>
            <person name="Bernier A.-M."/>
            <person name="Vandamme P."/>
        </authorList>
    </citation>
    <scope>NUCLEOTIDE SEQUENCE [LARGE SCALE GENOMIC DNA]</scope>
    <source>
        <strain evidence="2 3">NML 130206</strain>
    </source>
</reference>
<dbReference type="Proteomes" id="UP000050488">
    <property type="component" value="Unassembled WGS sequence"/>
</dbReference>
<gene>
    <name evidence="2" type="ORF">Clow_01694</name>
</gene>
<dbReference type="InterPro" id="IPR011234">
    <property type="entry name" value="Fumarylacetoacetase-like_C"/>
</dbReference>
<dbReference type="SUPFAM" id="SSF56529">
    <property type="entry name" value="FAH"/>
    <property type="match status" value="1"/>
</dbReference>
<accession>A0A0Q0UDI3</accession>
<dbReference type="PATRIC" id="fig|1544413.3.peg.1702"/>
<sequence>MIVTGTPVGVGHRRSLKRYLRHGDTVRMRVEGLGEIANTTIFAEE</sequence>
<evidence type="ECO:0000313" key="3">
    <source>
        <dbReference type="Proteomes" id="UP000050488"/>
    </source>
</evidence>
<dbReference type="InterPro" id="IPR036663">
    <property type="entry name" value="Fumarylacetoacetase_C_sf"/>
</dbReference>
<dbReference type="Pfam" id="PF01557">
    <property type="entry name" value="FAA_hydrolase"/>
    <property type="match status" value="1"/>
</dbReference>
<dbReference type="Gene3D" id="3.90.850.10">
    <property type="entry name" value="Fumarylacetoacetase-like, C-terminal domain"/>
    <property type="match status" value="1"/>
</dbReference>
<dbReference type="AlphaFoldDB" id="A0A0Q0UDI3"/>
<comment type="caution">
    <text evidence="2">The sequence shown here is derived from an EMBL/GenBank/DDBJ whole genome shotgun (WGS) entry which is preliminary data.</text>
</comment>
<dbReference type="GO" id="GO:0003824">
    <property type="term" value="F:catalytic activity"/>
    <property type="evidence" value="ECO:0007669"/>
    <property type="project" value="InterPro"/>
</dbReference>